<dbReference type="PANTHER" id="PTHR45982:SF8">
    <property type="entry name" value="E3 UBIQUITIN-PROTEIN LIGASE HERC2-LIKE PROTEIN-RELATED"/>
    <property type="match status" value="1"/>
</dbReference>
<evidence type="ECO:0000313" key="3">
    <source>
        <dbReference type="Proteomes" id="UP000694915"/>
    </source>
</evidence>
<dbReference type="PROSITE" id="PS50012">
    <property type="entry name" value="RCC1_3"/>
    <property type="match status" value="5"/>
</dbReference>
<proteinExistence type="predicted"/>
<keyword evidence="3" id="KW-1185">Reference proteome</keyword>
<dbReference type="Proteomes" id="UP000694915">
    <property type="component" value="Unplaced"/>
</dbReference>
<feature type="compositionally biased region" description="Polar residues" evidence="2">
    <location>
        <begin position="424"/>
        <end position="433"/>
    </location>
</feature>
<organism evidence="3 4">
    <name type="scientific">Microtus ochrogaster</name>
    <name type="common">Prairie vole</name>
    <dbReference type="NCBI Taxonomy" id="79684"/>
    <lineage>
        <taxon>Eukaryota</taxon>
        <taxon>Metazoa</taxon>
        <taxon>Chordata</taxon>
        <taxon>Craniata</taxon>
        <taxon>Vertebrata</taxon>
        <taxon>Euteleostomi</taxon>
        <taxon>Mammalia</taxon>
        <taxon>Eutheria</taxon>
        <taxon>Euarchontoglires</taxon>
        <taxon>Glires</taxon>
        <taxon>Rodentia</taxon>
        <taxon>Myomorpha</taxon>
        <taxon>Muroidea</taxon>
        <taxon>Cricetidae</taxon>
        <taxon>Arvicolinae</taxon>
        <taxon>Microtus</taxon>
    </lineage>
</organism>
<feature type="region of interest" description="Disordered" evidence="2">
    <location>
        <begin position="418"/>
        <end position="439"/>
    </location>
</feature>
<feature type="repeat" description="RCC1" evidence="1">
    <location>
        <begin position="177"/>
        <end position="229"/>
    </location>
</feature>
<evidence type="ECO:0000313" key="4">
    <source>
        <dbReference type="RefSeq" id="XP_026644922.1"/>
    </source>
</evidence>
<dbReference type="InterPro" id="IPR009091">
    <property type="entry name" value="RCC1/BLIP-II"/>
</dbReference>
<feature type="repeat" description="RCC1" evidence="1">
    <location>
        <begin position="230"/>
        <end position="297"/>
    </location>
</feature>
<dbReference type="PROSITE" id="PS00626">
    <property type="entry name" value="RCC1_2"/>
    <property type="match status" value="1"/>
</dbReference>
<dbReference type="SUPFAM" id="SSF50985">
    <property type="entry name" value="RCC1/BLIP-II"/>
    <property type="match status" value="1"/>
</dbReference>
<dbReference type="Pfam" id="PF13540">
    <property type="entry name" value="RCC1_2"/>
    <property type="match status" value="1"/>
</dbReference>
<sequence length="439" mass="47192">MARVSRVSEAGSAAAALFGWGANSYGQLGLGHKEDVLLPQQLSSFCEPGCIRSVTGGGGHSAAVTDRGRLFVCGLNKDGQLGLGHTEDVLCFTICKPLLGCPIKQVACGWDFTIMLTVSGSVFQWGTGLASSGQRLCPGQTLPLFLTAKEPSRVTDLENSTCVVAGSDHSAALTDTGELYVWGRNKHGQLASLAAFLLLPQRIDARCFQNEKLTAVWSGWTHLVAQTETGKVFTWGRADYGQLGLKLEPPDGQKPHKLDSSLAFWRQQSSVPLSLHCLTGAAKISCGSEHNLAIIAFQERIVGLCPCQQPGHSPGGRTLLPLDQGLQLHVMVTSVVPGAGTNMVCVGMALSPMSGHHLQCRLSSQRNSSSWAVGLATPWPYVSCQHTLCHARISRSPTHSTLPRRTLNLRMSWTKRNWKDRPSGTLTQSSCDQMSHECP</sequence>
<dbReference type="Gene3D" id="2.130.10.30">
    <property type="entry name" value="Regulator of chromosome condensation 1/beta-lactamase-inhibitor protein II"/>
    <property type="match status" value="2"/>
</dbReference>
<dbReference type="PANTHER" id="PTHR45982">
    <property type="entry name" value="REGULATOR OF CHROMOSOME CONDENSATION"/>
    <property type="match status" value="1"/>
</dbReference>
<dbReference type="PRINTS" id="PR00633">
    <property type="entry name" value="RCCNDNSATION"/>
</dbReference>
<feature type="repeat" description="RCC1" evidence="1">
    <location>
        <begin position="15"/>
        <end position="67"/>
    </location>
</feature>
<accession>A0ABM1USG0</accession>
<dbReference type="InterPro" id="IPR051553">
    <property type="entry name" value="Ran_GTPase-activating"/>
</dbReference>
<dbReference type="InterPro" id="IPR000408">
    <property type="entry name" value="Reg_chr_condens"/>
</dbReference>
<dbReference type="Pfam" id="PF00415">
    <property type="entry name" value="RCC1"/>
    <property type="match status" value="3"/>
</dbReference>
<reference evidence="4" key="1">
    <citation type="submission" date="2025-08" db="UniProtKB">
        <authorList>
            <consortium name="RefSeq"/>
        </authorList>
    </citation>
    <scope>IDENTIFICATION</scope>
</reference>
<name>A0ABM1USG0_MICOH</name>
<evidence type="ECO:0000256" key="2">
    <source>
        <dbReference type="SAM" id="MobiDB-lite"/>
    </source>
</evidence>
<dbReference type="GeneID" id="102002146"/>
<protein>
    <submittedName>
        <fullName evidence="4">Secretion-regulating guanine nucleotide exchange factor isoform X2</fullName>
    </submittedName>
</protein>
<dbReference type="RefSeq" id="XP_026644922.1">
    <property type="nucleotide sequence ID" value="XM_026789121.1"/>
</dbReference>
<gene>
    <name evidence="4" type="primary">Sergef</name>
</gene>
<feature type="repeat" description="RCC1" evidence="1">
    <location>
        <begin position="120"/>
        <end position="176"/>
    </location>
</feature>
<evidence type="ECO:0000256" key="1">
    <source>
        <dbReference type="PROSITE-ProRule" id="PRU00235"/>
    </source>
</evidence>
<feature type="repeat" description="RCC1" evidence="1">
    <location>
        <begin position="68"/>
        <end position="119"/>
    </location>
</feature>